<dbReference type="InterPro" id="IPR029062">
    <property type="entry name" value="Class_I_gatase-like"/>
</dbReference>
<dbReference type="PANTHER" id="PTHR42695">
    <property type="entry name" value="GLUTAMINE AMIDOTRANSFERASE YLR126C-RELATED"/>
    <property type="match status" value="1"/>
</dbReference>
<sequence length="363" mass="40885">MVIWTALQTLDISMYKLARVIAQNLRQTSRKPVSVKLSCCRSRSRHFSYTANSRFCNTPVRMAPPAAHTIISDHPDKVRMLVLETDETHPETQKEKGSFGVVLNELLKKAGDSHKPNLGIETAMQYVVEPEGGAVPKIEEIGDDIHAILITGSCWDAHGDDEWIHKLMRLIKGVYTIHPEDPRADNYQDVWVKRPDVRFAGICFGHQILCRTLGSDVKPEANGEWELAHTPIIVSDIGRRLFDLKPNEDRIHLHQMHLDHVVNPPSVATTDLLPRGTKVHVWGTSEHTGVQGVYIHKRLFSTQGHMEFNETMVHRQLEMRVKAGSVSQTDADEAAESADWMHDGLVVAQAVLRFFHGDDDDIA</sequence>
<feature type="domain" description="Glutamine amidotransferase" evidence="1">
    <location>
        <begin position="197"/>
        <end position="311"/>
    </location>
</feature>
<dbReference type="GO" id="GO:0005634">
    <property type="term" value="C:nucleus"/>
    <property type="evidence" value="ECO:0007669"/>
    <property type="project" value="TreeGrafter"/>
</dbReference>
<dbReference type="OMA" id="VHVWGTS"/>
<dbReference type="Gene3D" id="3.40.50.880">
    <property type="match status" value="1"/>
</dbReference>
<name>E4ZVW7_LEPMJ</name>
<dbReference type="STRING" id="985895.E4ZVW7"/>
<dbReference type="InterPro" id="IPR044992">
    <property type="entry name" value="ChyE-like"/>
</dbReference>
<dbReference type="Pfam" id="PF00117">
    <property type="entry name" value="GATase"/>
    <property type="match status" value="1"/>
</dbReference>
<keyword evidence="3" id="KW-1185">Reference proteome</keyword>
<protein>
    <recommendedName>
        <fullName evidence="1">Glutamine amidotransferase domain-containing protein</fullName>
    </recommendedName>
</protein>
<dbReference type="PANTHER" id="PTHR42695:SF4">
    <property type="entry name" value="GLUTAMINE AMIDOTRANSFERASE DOMAIN-CONTAINING PROTEIN"/>
    <property type="match status" value="1"/>
</dbReference>
<dbReference type="OrthoDB" id="92161at2759"/>
<dbReference type="VEuPathDB" id="FungiDB:LEMA_P028950.1"/>
<dbReference type="InterPro" id="IPR017926">
    <property type="entry name" value="GATASE"/>
</dbReference>
<gene>
    <name evidence="2" type="ORF">LEMA_P028950.1</name>
</gene>
<dbReference type="EMBL" id="FP929127">
    <property type="protein sequence ID" value="CBX95743.1"/>
    <property type="molecule type" value="Genomic_DNA"/>
</dbReference>
<dbReference type="GO" id="GO:0005829">
    <property type="term" value="C:cytosol"/>
    <property type="evidence" value="ECO:0007669"/>
    <property type="project" value="TreeGrafter"/>
</dbReference>
<evidence type="ECO:0000313" key="2">
    <source>
        <dbReference type="EMBL" id="CBX95743.1"/>
    </source>
</evidence>
<proteinExistence type="predicted"/>
<accession>E4ZVW7</accession>
<organism evidence="3">
    <name type="scientific">Leptosphaeria maculans (strain JN3 / isolate v23.1.3 / race Av1-4-5-6-7-8)</name>
    <name type="common">Blackleg fungus</name>
    <name type="synonym">Phoma lingam</name>
    <dbReference type="NCBI Taxonomy" id="985895"/>
    <lineage>
        <taxon>Eukaryota</taxon>
        <taxon>Fungi</taxon>
        <taxon>Dikarya</taxon>
        <taxon>Ascomycota</taxon>
        <taxon>Pezizomycotina</taxon>
        <taxon>Dothideomycetes</taxon>
        <taxon>Pleosporomycetidae</taxon>
        <taxon>Pleosporales</taxon>
        <taxon>Pleosporineae</taxon>
        <taxon>Leptosphaeriaceae</taxon>
        <taxon>Plenodomus</taxon>
        <taxon>Plenodomus lingam/Leptosphaeria maculans species complex</taxon>
    </lineage>
</organism>
<dbReference type="SUPFAM" id="SSF52317">
    <property type="entry name" value="Class I glutamine amidotransferase-like"/>
    <property type="match status" value="1"/>
</dbReference>
<dbReference type="eggNOG" id="KOG3179">
    <property type="taxonomic scope" value="Eukaryota"/>
</dbReference>
<dbReference type="InParanoid" id="E4ZVW7"/>
<reference evidence="3" key="1">
    <citation type="journal article" date="2011" name="Nat. Commun.">
        <title>Effector diversification within compartments of the Leptosphaeria maculans genome affected by Repeat-Induced Point mutations.</title>
        <authorList>
            <person name="Rouxel T."/>
            <person name="Grandaubert J."/>
            <person name="Hane J.K."/>
            <person name="Hoede C."/>
            <person name="van de Wouw A.P."/>
            <person name="Couloux A."/>
            <person name="Dominguez V."/>
            <person name="Anthouard V."/>
            <person name="Bally P."/>
            <person name="Bourras S."/>
            <person name="Cozijnsen A.J."/>
            <person name="Ciuffetti L.M."/>
            <person name="Degrave A."/>
            <person name="Dilmaghani A."/>
            <person name="Duret L."/>
            <person name="Fudal I."/>
            <person name="Goodwin S.B."/>
            <person name="Gout L."/>
            <person name="Glaser N."/>
            <person name="Linglin J."/>
            <person name="Kema G.H.J."/>
            <person name="Lapalu N."/>
            <person name="Lawrence C.B."/>
            <person name="May K."/>
            <person name="Meyer M."/>
            <person name="Ollivier B."/>
            <person name="Poulain J."/>
            <person name="Schoch C.L."/>
            <person name="Simon A."/>
            <person name="Spatafora J.W."/>
            <person name="Stachowiak A."/>
            <person name="Turgeon B.G."/>
            <person name="Tyler B.M."/>
            <person name="Vincent D."/>
            <person name="Weissenbach J."/>
            <person name="Amselem J."/>
            <person name="Quesneville H."/>
            <person name="Oliver R.P."/>
            <person name="Wincker P."/>
            <person name="Balesdent M.-H."/>
            <person name="Howlett B.J."/>
        </authorList>
    </citation>
    <scope>NUCLEOTIDE SEQUENCE [LARGE SCALE GENOMIC DNA]</scope>
    <source>
        <strain evidence="3">JN3 / isolate v23.1.3 / race Av1-4-5-6-7-8</strain>
    </source>
</reference>
<evidence type="ECO:0000259" key="1">
    <source>
        <dbReference type="Pfam" id="PF00117"/>
    </source>
</evidence>
<evidence type="ECO:0000313" key="3">
    <source>
        <dbReference type="Proteomes" id="UP000002668"/>
    </source>
</evidence>
<dbReference type="HOGENOM" id="CLU_054974_0_2_1"/>
<dbReference type="Proteomes" id="UP000002668">
    <property type="component" value="Genome"/>
</dbReference>
<dbReference type="AlphaFoldDB" id="E4ZVW7"/>